<feature type="signal peptide" evidence="3">
    <location>
        <begin position="1"/>
        <end position="29"/>
    </location>
</feature>
<dbReference type="Proteomes" id="UP000662986">
    <property type="component" value="Chromosome"/>
</dbReference>
<keyword evidence="2 3" id="KW-0732">Signal</keyword>
<dbReference type="Gene3D" id="3.40.50.2300">
    <property type="match status" value="2"/>
</dbReference>
<reference evidence="5 6" key="2">
    <citation type="journal article" date="2022" name="Arch. Microbiol.">
        <title>Rhodococcus pseudokoreensis sp. nov. isolated from the rhizosphere of young M26 apple rootstocks.</title>
        <authorList>
            <person name="Kampfer P."/>
            <person name="Glaeser S.P."/>
            <person name="Blom J."/>
            <person name="Wolf J."/>
            <person name="Benning S."/>
            <person name="Schloter M."/>
            <person name="Neumann-Schaal M."/>
        </authorList>
    </citation>
    <scope>NUCLEOTIDE SEQUENCE [LARGE SCALE GENOMIC DNA]</scope>
    <source>
        <strain evidence="5 6">R79</strain>
    </source>
</reference>
<evidence type="ECO:0000256" key="1">
    <source>
        <dbReference type="ARBA" id="ARBA00010062"/>
    </source>
</evidence>
<sequence>MSSRILTLNKAMRVGAVFAVAGVASVALTACGGSSNDTSTSGLSSGGSSSSLTGTPIKIGYVASKSGAQATNGLAAEAVAHAWQESTNASGGILGHPVEIDMVDSKNTVPGATSAAKAFLADDSVDAIFMTDLVAEGAMADLFKDTPVPVISGGGSSDLLWSKVPGVFQNVSGSDYTIKSYIDQSKAAGAKSFGWAACAEVAVCATNGEKAEDYVKSIGMTATGVQQFSASATDYTAQCLAFTGKDTDAIAFNIGYAVGARVATDCLQQGYDGIFSVINSGFDQEAFSKVSGFKSAGGTQGFPWWSDDAKVVAYRDAMNKYSPDGVYTSGNSTAIWSSFELLQKALENAKPAEINRSTVMDAMYTIKDETLDGLLPEPITYTKGQPSKPVGCNWLFTFNAGDDNPEGIAPATSGNSATGDLASTCGGYLPGLGI</sequence>
<evidence type="ECO:0000313" key="5">
    <source>
        <dbReference type="EMBL" id="QSE88190.1"/>
    </source>
</evidence>
<organism evidence="5 6">
    <name type="scientific">Rhodococcus pseudokoreensis</name>
    <dbReference type="NCBI Taxonomy" id="2811421"/>
    <lineage>
        <taxon>Bacteria</taxon>
        <taxon>Bacillati</taxon>
        <taxon>Actinomycetota</taxon>
        <taxon>Actinomycetes</taxon>
        <taxon>Mycobacteriales</taxon>
        <taxon>Nocardiaceae</taxon>
        <taxon>Rhodococcus</taxon>
    </lineage>
</organism>
<evidence type="ECO:0000313" key="6">
    <source>
        <dbReference type="Proteomes" id="UP000662986"/>
    </source>
</evidence>
<comment type="similarity">
    <text evidence="1">Belongs to the leucine-binding protein family.</text>
</comment>
<dbReference type="PANTHER" id="PTHR30483">
    <property type="entry name" value="LEUCINE-SPECIFIC-BINDING PROTEIN"/>
    <property type="match status" value="1"/>
</dbReference>
<feature type="domain" description="Leucine-binding protein" evidence="4">
    <location>
        <begin position="56"/>
        <end position="384"/>
    </location>
</feature>
<dbReference type="InterPro" id="IPR051010">
    <property type="entry name" value="BCAA_transport"/>
</dbReference>
<proteinExistence type="inferred from homology"/>
<evidence type="ECO:0000256" key="3">
    <source>
        <dbReference type="SAM" id="SignalP"/>
    </source>
</evidence>
<reference evidence="5 6" key="1">
    <citation type="journal article" date="2021" name="Microbiol. Resour. Announc.">
        <title>Complete Genome Sequences of Two Rhodococcus sp. Strains with Large and Linear Chromosomes, Isolated from Apple Rhizosphere.</title>
        <authorList>
            <person name="Benning S."/>
            <person name="Brugnone N."/>
            <person name="Siani R."/>
            <person name="Kublik S."/>
            <person name="Schloter M."/>
            <person name="Rad V."/>
        </authorList>
    </citation>
    <scope>NUCLEOTIDE SEQUENCE [LARGE SCALE GENOMIC DNA]</scope>
    <source>
        <strain evidence="5 6">R79</strain>
    </source>
</reference>
<dbReference type="InterPro" id="IPR028082">
    <property type="entry name" value="Peripla_BP_I"/>
</dbReference>
<dbReference type="PROSITE" id="PS51257">
    <property type="entry name" value="PROKAR_LIPOPROTEIN"/>
    <property type="match status" value="1"/>
</dbReference>
<evidence type="ECO:0000256" key="2">
    <source>
        <dbReference type="ARBA" id="ARBA00022729"/>
    </source>
</evidence>
<keyword evidence="6" id="KW-1185">Reference proteome</keyword>
<name>A0A974W027_9NOCA</name>
<dbReference type="RefSeq" id="WP_206004943.1">
    <property type="nucleotide sequence ID" value="NZ_CP070619.1"/>
</dbReference>
<dbReference type="InterPro" id="IPR028081">
    <property type="entry name" value="Leu-bd"/>
</dbReference>
<dbReference type="EMBL" id="CP070619">
    <property type="protein sequence ID" value="QSE88190.1"/>
    <property type="molecule type" value="Genomic_DNA"/>
</dbReference>
<evidence type="ECO:0000259" key="4">
    <source>
        <dbReference type="Pfam" id="PF13458"/>
    </source>
</evidence>
<dbReference type="Pfam" id="PF13458">
    <property type="entry name" value="Peripla_BP_6"/>
    <property type="match status" value="1"/>
</dbReference>
<dbReference type="PANTHER" id="PTHR30483:SF38">
    <property type="entry name" value="BLR7848 PROTEIN"/>
    <property type="match status" value="1"/>
</dbReference>
<protein>
    <submittedName>
        <fullName evidence="5">ABC transporter substrate-binding protein</fullName>
    </submittedName>
</protein>
<feature type="chain" id="PRO_5045665496" evidence="3">
    <location>
        <begin position="30"/>
        <end position="434"/>
    </location>
</feature>
<gene>
    <name evidence="5" type="ORF">JWS13_05945</name>
</gene>
<dbReference type="SUPFAM" id="SSF53822">
    <property type="entry name" value="Periplasmic binding protein-like I"/>
    <property type="match status" value="1"/>
</dbReference>
<accession>A0A974W027</accession>